<dbReference type="RefSeq" id="WP_079448465.1">
    <property type="nucleotide sequence ID" value="NZ_MWPQ01000073.1"/>
</dbReference>
<organism evidence="3 4">
    <name type="scientific">Nitrobacter vulgaris</name>
    <dbReference type="NCBI Taxonomy" id="29421"/>
    <lineage>
        <taxon>Bacteria</taxon>
        <taxon>Pseudomonadati</taxon>
        <taxon>Pseudomonadota</taxon>
        <taxon>Alphaproteobacteria</taxon>
        <taxon>Hyphomicrobiales</taxon>
        <taxon>Nitrobacteraceae</taxon>
        <taxon>Nitrobacter</taxon>
    </lineage>
</organism>
<dbReference type="PANTHER" id="PTHR42951:SF4">
    <property type="entry name" value="ACYL-COENZYME A THIOESTERASE MBLAC2"/>
    <property type="match status" value="1"/>
</dbReference>
<dbReference type="SMART" id="SM00849">
    <property type="entry name" value="Lactamase_B"/>
    <property type="match status" value="1"/>
</dbReference>
<dbReference type="InterPro" id="IPR050855">
    <property type="entry name" value="NDM-1-like"/>
</dbReference>
<dbReference type="AlphaFoldDB" id="A0A1V4HUN1"/>
<evidence type="ECO:0000313" key="4">
    <source>
        <dbReference type="Proteomes" id="UP000189940"/>
    </source>
</evidence>
<dbReference type="OrthoDB" id="8441428at2"/>
<dbReference type="SUPFAM" id="SSF56281">
    <property type="entry name" value="Metallo-hydrolase/oxidoreductase"/>
    <property type="match status" value="1"/>
</dbReference>
<dbReference type="PANTHER" id="PTHR42951">
    <property type="entry name" value="METALLO-BETA-LACTAMASE DOMAIN-CONTAINING"/>
    <property type="match status" value="1"/>
</dbReference>
<name>A0A1V4HUN1_NITVU</name>
<accession>A0A1V4HUN1</accession>
<proteinExistence type="inferred from homology"/>
<sequence>MSPPQTTLGQVTTKDYRGVAIHTYNAPEEGLYVASQIVETADGLVVFDAVFHVKHAEELANYIAGLGKPVNRIVLSHIHPDHWSGLGVLHARFPKAPIYAFPEIIAYIRKNGQKILDARNEAFGPVVAKTPTLPDHDLAVGEATIGGVRFEFERQPDGESDWQSIVRLPVAGVVMAFDLVFPPETHLFTVANYYDHWVEILRGLKGDAAKGYDTLMIGRGKPVGFDVIESNIAYLHKAKELHAANSTAESYAEALKGAYPGYYGGGWVDFSSLLLYKIINP</sequence>
<keyword evidence="4" id="KW-1185">Reference proteome</keyword>
<feature type="domain" description="Metallo-beta-lactamase" evidence="2">
    <location>
        <begin position="32"/>
        <end position="221"/>
    </location>
</feature>
<comment type="caution">
    <text evidence="3">The sequence shown here is derived from an EMBL/GenBank/DDBJ whole genome shotgun (WGS) entry which is preliminary data.</text>
</comment>
<dbReference type="EMBL" id="MWPQ01000073">
    <property type="protein sequence ID" value="OPH81322.1"/>
    <property type="molecule type" value="Genomic_DNA"/>
</dbReference>
<dbReference type="Proteomes" id="UP000189940">
    <property type="component" value="Unassembled WGS sequence"/>
</dbReference>
<dbReference type="Gene3D" id="3.60.15.10">
    <property type="entry name" value="Ribonuclease Z/Hydroxyacylglutathione hydrolase-like"/>
    <property type="match status" value="1"/>
</dbReference>
<reference evidence="3 4" key="1">
    <citation type="submission" date="2017-02" db="EMBL/GenBank/DDBJ databases">
        <title>Genome sequence of the nitrite-oxidizing bacterium Nitrobacter vulgaris strain Ab1.</title>
        <authorList>
            <person name="Mellbye B.L."/>
            <person name="Davis E.W."/>
            <person name="Spieck E."/>
            <person name="Chang J.H."/>
            <person name="Bottomley P.J."/>
            <person name="Sayavedra-Soto L.A."/>
        </authorList>
    </citation>
    <scope>NUCLEOTIDE SEQUENCE [LARGE SCALE GENOMIC DNA]</scope>
    <source>
        <strain evidence="3 4">Ab1</strain>
    </source>
</reference>
<gene>
    <name evidence="3" type="ORF">B2M20_18405</name>
</gene>
<protein>
    <recommendedName>
        <fullName evidence="2">Metallo-beta-lactamase domain-containing protein</fullName>
    </recommendedName>
</protein>
<evidence type="ECO:0000313" key="3">
    <source>
        <dbReference type="EMBL" id="OPH81322.1"/>
    </source>
</evidence>
<comment type="similarity">
    <text evidence="1">Belongs to the metallo-beta-lactamase superfamily. Class-B beta-lactamase family.</text>
</comment>
<dbReference type="InterPro" id="IPR036866">
    <property type="entry name" value="RibonucZ/Hydroxyglut_hydro"/>
</dbReference>
<dbReference type="Pfam" id="PF00753">
    <property type="entry name" value="Lactamase_B"/>
    <property type="match status" value="1"/>
</dbReference>
<dbReference type="STRING" id="29421.B2M20_18405"/>
<evidence type="ECO:0000256" key="1">
    <source>
        <dbReference type="ARBA" id="ARBA00005250"/>
    </source>
</evidence>
<evidence type="ECO:0000259" key="2">
    <source>
        <dbReference type="SMART" id="SM00849"/>
    </source>
</evidence>
<dbReference type="InterPro" id="IPR001279">
    <property type="entry name" value="Metallo-B-lactamas"/>
</dbReference>
<dbReference type="GO" id="GO:0017001">
    <property type="term" value="P:antibiotic catabolic process"/>
    <property type="evidence" value="ECO:0007669"/>
    <property type="project" value="UniProtKB-ARBA"/>
</dbReference>